<reference evidence="1 2" key="1">
    <citation type="submission" date="2015-10" db="EMBL/GenBank/DDBJ databases">
        <title>Conservation of the essential genome among Caulobacter and Brevundimonas species.</title>
        <authorList>
            <person name="Scott D."/>
            <person name="Ely B."/>
        </authorList>
    </citation>
    <scope>NUCLEOTIDE SEQUENCE [LARGE SCALE GENOMIC DNA]</scope>
    <source>
        <strain evidence="1 2">CB4</strain>
    </source>
</reference>
<evidence type="ECO:0000313" key="2">
    <source>
        <dbReference type="Proteomes" id="UP000056905"/>
    </source>
</evidence>
<dbReference type="EMBL" id="CP013002">
    <property type="protein sequence ID" value="ALL15213.1"/>
    <property type="molecule type" value="Genomic_DNA"/>
</dbReference>
<keyword evidence="2" id="KW-1185">Reference proteome</keyword>
<accession>A0A0P0P3S4</accession>
<dbReference type="Proteomes" id="UP000056905">
    <property type="component" value="Chromosome"/>
</dbReference>
<name>A0A0P0P3S4_9CAUL</name>
<gene>
    <name evidence="1" type="ORF">AQ619_05255</name>
</gene>
<sequence length="59" mass="6292">MVPEPSIFDEVDAASEEAADAEGLADIAAGRVVPHAEVSAWLETWGTPDEKPMPASWLK</sequence>
<dbReference type="RefSeq" id="WP_062145182.1">
    <property type="nucleotide sequence ID" value="NZ_CP013002.1"/>
</dbReference>
<organism evidence="1 2">
    <name type="scientific">Caulobacter henricii</name>
    <dbReference type="NCBI Taxonomy" id="69395"/>
    <lineage>
        <taxon>Bacteria</taxon>
        <taxon>Pseudomonadati</taxon>
        <taxon>Pseudomonadota</taxon>
        <taxon>Alphaproteobacteria</taxon>
        <taxon>Caulobacterales</taxon>
        <taxon>Caulobacteraceae</taxon>
        <taxon>Caulobacter</taxon>
    </lineage>
</organism>
<dbReference type="AlphaFoldDB" id="A0A0P0P3S4"/>
<dbReference type="KEGG" id="chq:AQ619_05255"/>
<dbReference type="OrthoDB" id="7193262at2"/>
<evidence type="ECO:0000313" key="1">
    <source>
        <dbReference type="EMBL" id="ALL15213.1"/>
    </source>
</evidence>
<protein>
    <submittedName>
        <fullName evidence="1">Antitoxin</fullName>
    </submittedName>
</protein>
<dbReference type="STRING" id="69395.AQ619_05255"/>
<proteinExistence type="predicted"/>